<dbReference type="Gene3D" id="1.10.10.60">
    <property type="entry name" value="Homeodomain-like"/>
    <property type="match status" value="1"/>
</dbReference>
<dbReference type="Pfam" id="PF00440">
    <property type="entry name" value="TetR_N"/>
    <property type="match status" value="1"/>
</dbReference>
<dbReference type="InterPro" id="IPR050109">
    <property type="entry name" value="HTH-type_TetR-like_transc_reg"/>
</dbReference>
<accession>A0A916ZGH9</accession>
<dbReference type="InterPro" id="IPR041347">
    <property type="entry name" value="MftR_C"/>
</dbReference>
<name>A0A916ZGH9_9BACL</name>
<dbReference type="GO" id="GO:0000976">
    <property type="term" value="F:transcription cis-regulatory region binding"/>
    <property type="evidence" value="ECO:0007669"/>
    <property type="project" value="TreeGrafter"/>
</dbReference>
<evidence type="ECO:0000256" key="2">
    <source>
        <dbReference type="ARBA" id="ARBA00023125"/>
    </source>
</evidence>
<dbReference type="RefSeq" id="WP_188998872.1">
    <property type="nucleotide sequence ID" value="NZ_BMHP01000008.1"/>
</dbReference>
<evidence type="ECO:0000256" key="3">
    <source>
        <dbReference type="ARBA" id="ARBA00023163"/>
    </source>
</evidence>
<reference evidence="6" key="2">
    <citation type="submission" date="2020-09" db="EMBL/GenBank/DDBJ databases">
        <authorList>
            <person name="Sun Q."/>
            <person name="Zhou Y."/>
        </authorList>
    </citation>
    <scope>NUCLEOTIDE SEQUENCE</scope>
    <source>
        <strain evidence="6">CGMCC 1.15178</strain>
    </source>
</reference>
<dbReference type="PANTHER" id="PTHR30055:SF234">
    <property type="entry name" value="HTH-TYPE TRANSCRIPTIONAL REGULATOR BETI"/>
    <property type="match status" value="1"/>
</dbReference>
<keyword evidence="7" id="KW-1185">Reference proteome</keyword>
<dbReference type="Gene3D" id="1.10.357.10">
    <property type="entry name" value="Tetracycline Repressor, domain 2"/>
    <property type="match status" value="1"/>
</dbReference>
<comment type="caution">
    <text evidence="6">The sequence shown here is derived from an EMBL/GenBank/DDBJ whole genome shotgun (WGS) entry which is preliminary data.</text>
</comment>
<gene>
    <name evidence="6" type="ORF">GCM10010911_63660</name>
</gene>
<evidence type="ECO:0000313" key="7">
    <source>
        <dbReference type="Proteomes" id="UP000612456"/>
    </source>
</evidence>
<dbReference type="PRINTS" id="PR00455">
    <property type="entry name" value="HTHTETR"/>
</dbReference>
<dbReference type="AlphaFoldDB" id="A0A916ZGH9"/>
<dbReference type="InterPro" id="IPR009057">
    <property type="entry name" value="Homeodomain-like_sf"/>
</dbReference>
<keyword evidence="3" id="KW-0804">Transcription</keyword>
<feature type="domain" description="HTH tetR-type" evidence="5">
    <location>
        <begin position="17"/>
        <end position="77"/>
    </location>
</feature>
<evidence type="ECO:0000256" key="4">
    <source>
        <dbReference type="PROSITE-ProRule" id="PRU00335"/>
    </source>
</evidence>
<evidence type="ECO:0000259" key="5">
    <source>
        <dbReference type="PROSITE" id="PS50977"/>
    </source>
</evidence>
<dbReference type="SUPFAM" id="SSF46689">
    <property type="entry name" value="Homeodomain-like"/>
    <property type="match status" value="1"/>
</dbReference>
<organism evidence="6 7">
    <name type="scientific">Paenibacillus nasutitermitis</name>
    <dbReference type="NCBI Taxonomy" id="1652958"/>
    <lineage>
        <taxon>Bacteria</taxon>
        <taxon>Bacillati</taxon>
        <taxon>Bacillota</taxon>
        <taxon>Bacilli</taxon>
        <taxon>Bacillales</taxon>
        <taxon>Paenibacillaceae</taxon>
        <taxon>Paenibacillus</taxon>
    </lineage>
</organism>
<dbReference type="InterPro" id="IPR001647">
    <property type="entry name" value="HTH_TetR"/>
</dbReference>
<evidence type="ECO:0000256" key="1">
    <source>
        <dbReference type="ARBA" id="ARBA00023015"/>
    </source>
</evidence>
<dbReference type="PROSITE" id="PS50977">
    <property type="entry name" value="HTH_TETR_2"/>
    <property type="match status" value="1"/>
</dbReference>
<dbReference type="GO" id="GO:0003700">
    <property type="term" value="F:DNA-binding transcription factor activity"/>
    <property type="evidence" value="ECO:0007669"/>
    <property type="project" value="TreeGrafter"/>
</dbReference>
<dbReference type="EMBL" id="BMHP01000008">
    <property type="protein sequence ID" value="GGD96242.1"/>
    <property type="molecule type" value="Genomic_DNA"/>
</dbReference>
<protein>
    <submittedName>
        <fullName evidence="6">TetR family transcriptional regulator</fullName>
    </submittedName>
</protein>
<dbReference type="Proteomes" id="UP000612456">
    <property type="component" value="Unassembled WGS sequence"/>
</dbReference>
<proteinExistence type="predicted"/>
<dbReference type="Pfam" id="PF17754">
    <property type="entry name" value="TetR_C_14"/>
    <property type="match status" value="1"/>
</dbReference>
<keyword evidence="1" id="KW-0805">Transcription regulation</keyword>
<dbReference type="PANTHER" id="PTHR30055">
    <property type="entry name" value="HTH-TYPE TRANSCRIPTIONAL REGULATOR RUTR"/>
    <property type="match status" value="1"/>
</dbReference>
<evidence type="ECO:0000313" key="6">
    <source>
        <dbReference type="EMBL" id="GGD96242.1"/>
    </source>
</evidence>
<reference evidence="6" key="1">
    <citation type="journal article" date="2014" name="Int. J. Syst. Evol. Microbiol.">
        <title>Complete genome sequence of Corynebacterium casei LMG S-19264T (=DSM 44701T), isolated from a smear-ripened cheese.</title>
        <authorList>
            <consortium name="US DOE Joint Genome Institute (JGI-PGF)"/>
            <person name="Walter F."/>
            <person name="Albersmeier A."/>
            <person name="Kalinowski J."/>
            <person name="Ruckert C."/>
        </authorList>
    </citation>
    <scope>NUCLEOTIDE SEQUENCE</scope>
    <source>
        <strain evidence="6">CGMCC 1.15178</strain>
    </source>
</reference>
<sequence length="199" mass="22104">MAADQQKTAGLRERKKAKTMAAVQRHAMRLFRESGYHATTVEQIAEAAEISPSTFFRYFATKEDVVSSDNYDPILISAFEEQPADISPLRALRNAVMAGLSELSAEELETVWERNRLIVSVPELRASMLNNLSQTMQMITEMIAKRIDRKPDDLAVRTMSGAAIGVIISVLLNYAEHPEANLIQLMDEGLAQLEAGLPL</sequence>
<keyword evidence="2 4" id="KW-0238">DNA-binding</keyword>
<feature type="DNA-binding region" description="H-T-H motif" evidence="4">
    <location>
        <begin position="40"/>
        <end position="59"/>
    </location>
</feature>